<reference evidence="1 2" key="1">
    <citation type="submission" date="2017-05" db="EMBL/GenBank/DDBJ databases">
        <title>Chromobacterium violaceum GHPS1 isolated from Hydrocarbon polluted soil in French Guiana display an awesome secondary metabolite arsenal and a battery of drug and heavy-metal-resistance and detoxification of xenobiotics proteins.</title>
        <authorList>
            <person name="Belbahri L."/>
        </authorList>
    </citation>
    <scope>NUCLEOTIDE SEQUENCE [LARGE SCALE GENOMIC DNA]</scope>
    <source>
        <strain evidence="1 2">GHPS1</strain>
    </source>
</reference>
<dbReference type="GO" id="GO:0003677">
    <property type="term" value="F:DNA binding"/>
    <property type="evidence" value="ECO:0007669"/>
    <property type="project" value="InterPro"/>
</dbReference>
<dbReference type="Pfam" id="PF06892">
    <property type="entry name" value="Phage_CP76"/>
    <property type="match status" value="1"/>
</dbReference>
<evidence type="ECO:0000313" key="2">
    <source>
        <dbReference type="Proteomes" id="UP000196342"/>
    </source>
</evidence>
<protein>
    <submittedName>
        <fullName evidence="1">Uncharacterized protein</fullName>
    </submittedName>
</protein>
<sequence length="139" mass="15295">MNVNDAVHKTVHANGGAKVIAERLGSPEGVIRAKANPNDDSRWFYLPEAVELMSLTGDHRILQALADEFGYMITPMPDAVDNTDRALLSLLTDATKGNDSEKDIHKALCQLRAFIGADLRKKINKLQGYLAKLAHEIDD</sequence>
<name>A0A202B2G9_CHRVL</name>
<dbReference type="RefSeq" id="WP_087698860.1">
    <property type="nucleotide sequence ID" value="NZ_NHOO01000030.1"/>
</dbReference>
<dbReference type="Proteomes" id="UP000196342">
    <property type="component" value="Unassembled WGS sequence"/>
</dbReference>
<accession>A0A202B2G9</accession>
<evidence type="ECO:0000313" key="1">
    <source>
        <dbReference type="EMBL" id="OVE45683.1"/>
    </source>
</evidence>
<dbReference type="InterPro" id="IPR009679">
    <property type="entry name" value="Phage_186_CII-like"/>
</dbReference>
<organism evidence="1 2">
    <name type="scientific">Chromobacterium violaceum</name>
    <dbReference type="NCBI Taxonomy" id="536"/>
    <lineage>
        <taxon>Bacteria</taxon>
        <taxon>Pseudomonadati</taxon>
        <taxon>Pseudomonadota</taxon>
        <taxon>Betaproteobacteria</taxon>
        <taxon>Neisseriales</taxon>
        <taxon>Chromobacteriaceae</taxon>
        <taxon>Chromobacterium</taxon>
    </lineage>
</organism>
<gene>
    <name evidence="1" type="ORF">CBW21_22075</name>
</gene>
<proteinExistence type="predicted"/>
<dbReference type="EMBL" id="NHOO01000030">
    <property type="protein sequence ID" value="OVE45683.1"/>
    <property type="molecule type" value="Genomic_DNA"/>
</dbReference>
<keyword evidence="2" id="KW-1185">Reference proteome</keyword>
<comment type="caution">
    <text evidence="1">The sequence shown here is derived from an EMBL/GenBank/DDBJ whole genome shotgun (WGS) entry which is preliminary data.</text>
</comment>
<dbReference type="AlphaFoldDB" id="A0A202B2G9"/>